<dbReference type="RefSeq" id="WP_277733188.1">
    <property type="nucleotide sequence ID" value="NZ_CP120733.1"/>
</dbReference>
<dbReference type="InterPro" id="IPR029056">
    <property type="entry name" value="Ribokinase-like"/>
</dbReference>
<evidence type="ECO:0000313" key="4">
    <source>
        <dbReference type="EMBL" id="WFD11197.1"/>
    </source>
</evidence>
<protein>
    <submittedName>
        <fullName evidence="4">Carbohydrate kinase family protein</fullName>
    </submittedName>
</protein>
<dbReference type="InterPro" id="IPR011611">
    <property type="entry name" value="PfkB_dom"/>
</dbReference>
<dbReference type="PANTHER" id="PTHR10584:SF166">
    <property type="entry name" value="RIBOKINASE"/>
    <property type="match status" value="1"/>
</dbReference>
<reference evidence="4 5" key="1">
    <citation type="submission" date="2023-03" db="EMBL/GenBank/DDBJ databases">
        <title>Complete genome sequence of Tepidibacter sp. SWIR-1, isolated from a deep-sea hydrothermal vent.</title>
        <authorList>
            <person name="Li X."/>
        </authorList>
    </citation>
    <scope>NUCLEOTIDE SEQUENCE [LARGE SCALE GENOMIC DNA]</scope>
    <source>
        <strain evidence="4 5">SWIR-1</strain>
    </source>
</reference>
<accession>A0ABY8EE28</accession>
<dbReference type="SUPFAM" id="SSF53613">
    <property type="entry name" value="Ribokinase-like"/>
    <property type="match status" value="1"/>
</dbReference>
<proteinExistence type="predicted"/>
<feature type="domain" description="Carbohydrate kinase PfkB" evidence="3">
    <location>
        <begin position="8"/>
        <end position="296"/>
    </location>
</feature>
<evidence type="ECO:0000313" key="5">
    <source>
        <dbReference type="Proteomes" id="UP001222800"/>
    </source>
</evidence>
<keyword evidence="5" id="KW-1185">Reference proteome</keyword>
<keyword evidence="1" id="KW-0808">Transferase</keyword>
<dbReference type="Gene3D" id="3.40.1190.20">
    <property type="match status" value="1"/>
</dbReference>
<dbReference type="EMBL" id="CP120733">
    <property type="protein sequence ID" value="WFD11197.1"/>
    <property type="molecule type" value="Genomic_DNA"/>
</dbReference>
<dbReference type="GO" id="GO:0016301">
    <property type="term" value="F:kinase activity"/>
    <property type="evidence" value="ECO:0007669"/>
    <property type="project" value="UniProtKB-KW"/>
</dbReference>
<evidence type="ECO:0000256" key="1">
    <source>
        <dbReference type="ARBA" id="ARBA00022679"/>
    </source>
</evidence>
<keyword evidence="2 4" id="KW-0418">Kinase</keyword>
<dbReference type="PANTHER" id="PTHR10584">
    <property type="entry name" value="SUGAR KINASE"/>
    <property type="match status" value="1"/>
</dbReference>
<evidence type="ECO:0000256" key="2">
    <source>
        <dbReference type="ARBA" id="ARBA00022777"/>
    </source>
</evidence>
<name>A0ABY8EE28_9FIRM</name>
<evidence type="ECO:0000259" key="3">
    <source>
        <dbReference type="Pfam" id="PF00294"/>
    </source>
</evidence>
<gene>
    <name evidence="4" type="ORF">P4S50_03715</name>
</gene>
<organism evidence="4 5">
    <name type="scientific">Tepidibacter hydrothermalis</name>
    <dbReference type="NCBI Taxonomy" id="3036126"/>
    <lineage>
        <taxon>Bacteria</taxon>
        <taxon>Bacillati</taxon>
        <taxon>Bacillota</taxon>
        <taxon>Clostridia</taxon>
        <taxon>Peptostreptococcales</taxon>
        <taxon>Peptostreptococcaceae</taxon>
        <taxon>Tepidibacter</taxon>
    </lineage>
</organism>
<dbReference type="CDD" id="cd01941">
    <property type="entry name" value="YeiC_kinase_like"/>
    <property type="match status" value="1"/>
</dbReference>
<sequence length="316" mass="35465">MNKKNQPYILVFGASVVDIFGFCSSCYKPYNSTPGNIKISFGGVCRNIAENMARVGVNTKFISILGDDAKGRSMMEHSKSIGYDMSESLVLENEGTPTYMAILNENGEMVSGIADMKVIDKMDFAFIDSKEEIINNSEYICLDADDPEKLEYILNKFRGKTKFILDPISAAKAENIKHLIKHFHTIKPNRHEAEILAGFKIKNDQDLKKAGDYFLSLGIENIFISLDAEGIYYCNKYQSGRIKAHNVEVNNVTGAGDSFVAGLGYGYMNNMPMEEMVKFAIAMSIITISHEETIHPEMRKELVEEVIANTNWEKIQ</sequence>
<dbReference type="Pfam" id="PF00294">
    <property type="entry name" value="PfkB"/>
    <property type="match status" value="1"/>
</dbReference>
<dbReference type="Proteomes" id="UP001222800">
    <property type="component" value="Chromosome"/>
</dbReference>